<sequence>MYQVDKVNKCLDNSLRKTSSSRASSRCSPMRLVERFRSDRISFPAAAASSASFLAPVASRATYTYAAGCSSLLRFSADSFVKQRTSHITLGIGRRGARSTQLYVARPRPRFAPSIADRKSPVRTRRARISFFRRGRGTTEHPSSSLSPSS</sequence>
<dbReference type="Proteomes" id="UP001430953">
    <property type="component" value="Unassembled WGS sequence"/>
</dbReference>
<organism evidence="2 3">
    <name type="scientific">Cardiocondyla obscurior</name>
    <dbReference type="NCBI Taxonomy" id="286306"/>
    <lineage>
        <taxon>Eukaryota</taxon>
        <taxon>Metazoa</taxon>
        <taxon>Ecdysozoa</taxon>
        <taxon>Arthropoda</taxon>
        <taxon>Hexapoda</taxon>
        <taxon>Insecta</taxon>
        <taxon>Pterygota</taxon>
        <taxon>Neoptera</taxon>
        <taxon>Endopterygota</taxon>
        <taxon>Hymenoptera</taxon>
        <taxon>Apocrita</taxon>
        <taxon>Aculeata</taxon>
        <taxon>Formicoidea</taxon>
        <taxon>Formicidae</taxon>
        <taxon>Myrmicinae</taxon>
        <taxon>Cardiocondyla</taxon>
    </lineage>
</organism>
<comment type="caution">
    <text evidence="2">The sequence shown here is derived from an EMBL/GenBank/DDBJ whole genome shotgun (WGS) entry which is preliminary data.</text>
</comment>
<feature type="compositionally biased region" description="Basic residues" evidence="1">
    <location>
        <begin position="127"/>
        <end position="136"/>
    </location>
</feature>
<gene>
    <name evidence="2" type="ORF">PUN28_005217</name>
</gene>
<accession>A0AAW2GJQ1</accession>
<evidence type="ECO:0000256" key="1">
    <source>
        <dbReference type="SAM" id="MobiDB-lite"/>
    </source>
</evidence>
<dbReference type="AlphaFoldDB" id="A0AAW2GJQ1"/>
<proteinExistence type="predicted"/>
<evidence type="ECO:0000313" key="3">
    <source>
        <dbReference type="Proteomes" id="UP001430953"/>
    </source>
</evidence>
<reference evidence="2 3" key="1">
    <citation type="submission" date="2023-03" db="EMBL/GenBank/DDBJ databases">
        <title>High recombination rates correlate with genetic variation in Cardiocondyla obscurior ants.</title>
        <authorList>
            <person name="Errbii M."/>
        </authorList>
    </citation>
    <scope>NUCLEOTIDE SEQUENCE [LARGE SCALE GENOMIC DNA]</scope>
    <source>
        <strain evidence="2">Alpha-2009</strain>
        <tissue evidence="2">Whole body</tissue>
    </source>
</reference>
<feature type="region of interest" description="Disordered" evidence="1">
    <location>
        <begin position="127"/>
        <end position="150"/>
    </location>
</feature>
<evidence type="ECO:0000313" key="2">
    <source>
        <dbReference type="EMBL" id="KAL0126702.1"/>
    </source>
</evidence>
<dbReference type="EMBL" id="JADYXP020000004">
    <property type="protein sequence ID" value="KAL0126702.1"/>
    <property type="molecule type" value="Genomic_DNA"/>
</dbReference>
<protein>
    <submittedName>
        <fullName evidence="2">Uncharacterized protein</fullName>
    </submittedName>
</protein>
<keyword evidence="3" id="KW-1185">Reference proteome</keyword>
<name>A0AAW2GJQ1_9HYME</name>